<feature type="transmembrane region" description="Helical" evidence="5">
    <location>
        <begin position="245"/>
        <end position="263"/>
    </location>
</feature>
<evidence type="ECO:0000256" key="2">
    <source>
        <dbReference type="ARBA" id="ARBA00022692"/>
    </source>
</evidence>
<evidence type="ECO:0000256" key="5">
    <source>
        <dbReference type="SAM" id="Phobius"/>
    </source>
</evidence>
<dbReference type="GO" id="GO:0005384">
    <property type="term" value="F:manganese ion transmembrane transporter activity"/>
    <property type="evidence" value="ECO:0007669"/>
    <property type="project" value="InterPro"/>
</dbReference>
<dbReference type="InterPro" id="IPR008217">
    <property type="entry name" value="Ccc1_fam"/>
</dbReference>
<accession>A0A0P1H8P9</accession>
<dbReference type="Pfam" id="PF01988">
    <property type="entry name" value="VIT1"/>
    <property type="match status" value="1"/>
</dbReference>
<evidence type="ECO:0000313" key="6">
    <source>
        <dbReference type="EMBL" id="CUH99501.1"/>
    </source>
</evidence>
<dbReference type="Proteomes" id="UP000051326">
    <property type="component" value="Unassembled WGS sequence"/>
</dbReference>
<keyword evidence="2 5" id="KW-0812">Transmembrane</keyword>
<keyword evidence="4 5" id="KW-0472">Membrane</keyword>
<gene>
    <name evidence="6" type="ORF">PHA8399_01623</name>
</gene>
<feature type="transmembrane region" description="Helical" evidence="5">
    <location>
        <begin position="212"/>
        <end position="233"/>
    </location>
</feature>
<evidence type="ECO:0000256" key="4">
    <source>
        <dbReference type="ARBA" id="ARBA00023136"/>
    </source>
</evidence>
<evidence type="ECO:0000256" key="3">
    <source>
        <dbReference type="ARBA" id="ARBA00022989"/>
    </source>
</evidence>
<dbReference type="GO" id="GO:0012505">
    <property type="term" value="C:endomembrane system"/>
    <property type="evidence" value="ECO:0007669"/>
    <property type="project" value="UniProtKB-SubCell"/>
</dbReference>
<reference evidence="6 7" key="1">
    <citation type="submission" date="2015-09" db="EMBL/GenBank/DDBJ databases">
        <authorList>
            <consortium name="Swine Surveillance"/>
        </authorList>
    </citation>
    <scope>NUCLEOTIDE SEQUENCE [LARGE SCALE GENOMIC DNA]</scope>
    <source>
        <strain evidence="6 7">CECT 8399</strain>
    </source>
</reference>
<organism evidence="6 7">
    <name type="scientific">Leisingera aquaemixtae</name>
    <dbReference type="NCBI Taxonomy" id="1396826"/>
    <lineage>
        <taxon>Bacteria</taxon>
        <taxon>Pseudomonadati</taxon>
        <taxon>Pseudomonadota</taxon>
        <taxon>Alphaproteobacteria</taxon>
        <taxon>Rhodobacterales</taxon>
        <taxon>Roseobacteraceae</taxon>
        <taxon>Leisingera</taxon>
    </lineage>
</organism>
<sequence>MENYAAPHSGNGLTSLKAAGARLADHGAMKAEHGHSREEIARRLQGSRKEGRLRDAVYGGIDGAVTTFAIAGGVEGAGFNSSVIIALGIANVLADGFSMAAANYLGTKADLDDRRRLYRVEQSHIRDYPDGEREELRQILQELGLSGGVLEGAVKAVAAKPEKWISLMLASEYGLGPAEPNPVAAALTTFLAFMLAGIVPLLPFILGLPDPFLLASAATGLVFFTIGASKSIWSLSPWWISGLETLLIGSCAAALAYGAGSLFRG</sequence>
<dbReference type="GO" id="GO:0030026">
    <property type="term" value="P:intracellular manganese ion homeostasis"/>
    <property type="evidence" value="ECO:0007669"/>
    <property type="project" value="InterPro"/>
</dbReference>
<name>A0A0P1H8P9_9RHOB</name>
<dbReference type="STRING" id="1396826.PHA8399_01623"/>
<feature type="transmembrane region" description="Helical" evidence="5">
    <location>
        <begin position="183"/>
        <end position="206"/>
    </location>
</feature>
<dbReference type="EMBL" id="CYSR01000020">
    <property type="protein sequence ID" value="CUH99501.1"/>
    <property type="molecule type" value="Genomic_DNA"/>
</dbReference>
<keyword evidence="3 5" id="KW-1133">Transmembrane helix</keyword>
<evidence type="ECO:0000313" key="7">
    <source>
        <dbReference type="Proteomes" id="UP000051326"/>
    </source>
</evidence>
<proteinExistence type="predicted"/>
<protein>
    <submittedName>
        <fullName evidence="6">VIT family protein</fullName>
    </submittedName>
</protein>
<feature type="transmembrane region" description="Helical" evidence="5">
    <location>
        <begin position="56"/>
        <end position="77"/>
    </location>
</feature>
<feature type="transmembrane region" description="Helical" evidence="5">
    <location>
        <begin position="83"/>
        <end position="106"/>
    </location>
</feature>
<evidence type="ECO:0000256" key="1">
    <source>
        <dbReference type="ARBA" id="ARBA00004127"/>
    </source>
</evidence>
<dbReference type="PANTHER" id="PTHR31851">
    <property type="entry name" value="FE(2+)/MN(2+) TRANSPORTER PCL1"/>
    <property type="match status" value="1"/>
</dbReference>
<comment type="subcellular location">
    <subcellularLocation>
        <location evidence="1">Endomembrane system</location>
        <topology evidence="1">Multi-pass membrane protein</topology>
    </subcellularLocation>
</comment>
<dbReference type="AlphaFoldDB" id="A0A0P1H8P9"/>